<dbReference type="EMBL" id="QXFT01000085">
    <property type="protein sequence ID" value="KAE9355809.1"/>
    <property type="molecule type" value="Genomic_DNA"/>
</dbReference>
<evidence type="ECO:0000313" key="3">
    <source>
        <dbReference type="EMBL" id="KAE9355809.1"/>
    </source>
</evidence>
<name>A0A6A3NHE8_9STRA</name>
<dbReference type="Proteomes" id="UP000434957">
    <property type="component" value="Unassembled WGS sequence"/>
</dbReference>
<keyword evidence="4" id="KW-1185">Reference proteome</keyword>
<evidence type="ECO:0000313" key="5">
    <source>
        <dbReference type="Proteomes" id="UP000435112"/>
    </source>
</evidence>
<keyword evidence="1" id="KW-0472">Membrane</keyword>
<feature type="transmembrane region" description="Helical" evidence="1">
    <location>
        <begin position="50"/>
        <end position="74"/>
    </location>
</feature>
<evidence type="ECO:0000256" key="1">
    <source>
        <dbReference type="SAM" id="Phobius"/>
    </source>
</evidence>
<protein>
    <submittedName>
        <fullName evidence="2">Uncharacterized protein</fullName>
    </submittedName>
</protein>
<evidence type="ECO:0000313" key="2">
    <source>
        <dbReference type="EMBL" id="KAE9044829.1"/>
    </source>
</evidence>
<evidence type="ECO:0000313" key="4">
    <source>
        <dbReference type="Proteomes" id="UP000434957"/>
    </source>
</evidence>
<gene>
    <name evidence="2" type="ORF">PR002_g2572</name>
    <name evidence="3" type="ORF">PR003_g2650</name>
</gene>
<feature type="transmembrane region" description="Helical" evidence="1">
    <location>
        <begin position="86"/>
        <end position="105"/>
    </location>
</feature>
<accession>A0A6A3NHE8</accession>
<proteinExistence type="predicted"/>
<reference evidence="2 5" key="1">
    <citation type="submission" date="2018-09" db="EMBL/GenBank/DDBJ databases">
        <title>Genomic investigation of the strawberry pathogen Phytophthora fragariae indicates pathogenicity is determined by transcriptional variation in three key races.</title>
        <authorList>
            <person name="Adams T.M."/>
            <person name="Armitage A.D."/>
            <person name="Sobczyk M.K."/>
            <person name="Bates H.J."/>
            <person name="Dunwell J.M."/>
            <person name="Nellist C.F."/>
            <person name="Harrison R.J."/>
        </authorList>
    </citation>
    <scope>NUCLEOTIDE SEQUENCE [LARGE SCALE GENOMIC DNA]</scope>
    <source>
        <strain evidence="2 5">SCRP324</strain>
        <strain evidence="3 4">SCRP333</strain>
    </source>
</reference>
<organism evidence="2 5">
    <name type="scientific">Phytophthora rubi</name>
    <dbReference type="NCBI Taxonomy" id="129364"/>
    <lineage>
        <taxon>Eukaryota</taxon>
        <taxon>Sar</taxon>
        <taxon>Stramenopiles</taxon>
        <taxon>Oomycota</taxon>
        <taxon>Peronosporomycetes</taxon>
        <taxon>Peronosporales</taxon>
        <taxon>Peronosporaceae</taxon>
        <taxon>Phytophthora</taxon>
    </lineage>
</organism>
<keyword evidence="1" id="KW-1133">Transmembrane helix</keyword>
<dbReference type="AlphaFoldDB" id="A0A6A3NHE8"/>
<comment type="caution">
    <text evidence="2">The sequence shown here is derived from an EMBL/GenBank/DDBJ whole genome shotgun (WGS) entry which is preliminary data.</text>
</comment>
<dbReference type="Proteomes" id="UP000435112">
    <property type="component" value="Unassembled WGS sequence"/>
</dbReference>
<keyword evidence="1" id="KW-0812">Transmembrane</keyword>
<dbReference type="OrthoDB" id="113109at2759"/>
<sequence length="171" mass="19463">MMRAGKLVLLVVGGVVYYAPPRGVLARLGGVDKADEVSVLRMWLTLAVSIHALSGVVSTQLLVASCVHGALLFLRSAMPQWVERNSLRLEWAVLMAFLCTLRYALFPPMESLLVKFQMHRRQLRGFFDRHDKQYVPLIDNLLEDYAGSERLLYARIRLAYRDRLEQSTQTA</sequence>
<dbReference type="EMBL" id="QXFU01000088">
    <property type="protein sequence ID" value="KAE9044829.1"/>
    <property type="molecule type" value="Genomic_DNA"/>
</dbReference>